<dbReference type="OrthoDB" id="2288506at2759"/>
<evidence type="ECO:0000256" key="1">
    <source>
        <dbReference type="SAM" id="MobiDB-lite"/>
    </source>
</evidence>
<proteinExistence type="predicted"/>
<dbReference type="EMBL" id="AMYB01000007">
    <property type="protein sequence ID" value="OAC99930.1"/>
    <property type="molecule type" value="Genomic_DNA"/>
</dbReference>
<dbReference type="STRING" id="747725.A0A168IGA2"/>
<feature type="region of interest" description="Disordered" evidence="1">
    <location>
        <begin position="255"/>
        <end position="298"/>
    </location>
</feature>
<dbReference type="AlphaFoldDB" id="A0A168IGA2"/>
<protein>
    <recommendedName>
        <fullName evidence="4">Retrotransposon gag domain-containing protein</fullName>
    </recommendedName>
</protein>
<evidence type="ECO:0000313" key="3">
    <source>
        <dbReference type="Proteomes" id="UP000077051"/>
    </source>
</evidence>
<sequence length="442" mass="49838">MKLNIRGPVPPDEGASSSASPSGEGSSVSKEKAPEHSSNSGSIDEDISAPEVTQEQEGTTATTTVGETEPMDIDDLPWEGMVFNENRVSFKTIEDCVERFESVLTAYRVEIEDNWRRILPTGLSGSVAKWYASFGEITLWEEFKTIVIKKYGRSQADTKDEAREKLENLIFRKGLLPTVFLEEFQNLKTAADIKDEDCLVHYLFKTLPKDLSAATKFYINKAASKAEIDINFVISRAVATYEALFKAEWENEEAKRGSDHRGYTSQRGSNFREGQGTKFKRRSTEDGQGGSKNPRLSCKYHPGLTNNYSEADCILPIEVKRNMDKAYKRYGNDVKFCNRCKAPNYKEEGHDCKSEDLAKLNKNSKINNEKRNKSIVPVFTNDNSEDGEHDSESSTTFAALSLKDNKDDYWDDDNNVEIPPIDPDPYTQTISHMAQMKNVRVC</sequence>
<keyword evidence="3" id="KW-1185">Reference proteome</keyword>
<organism evidence="2 3">
    <name type="scientific">Mucor lusitanicus CBS 277.49</name>
    <dbReference type="NCBI Taxonomy" id="747725"/>
    <lineage>
        <taxon>Eukaryota</taxon>
        <taxon>Fungi</taxon>
        <taxon>Fungi incertae sedis</taxon>
        <taxon>Mucoromycota</taxon>
        <taxon>Mucoromycotina</taxon>
        <taxon>Mucoromycetes</taxon>
        <taxon>Mucorales</taxon>
        <taxon>Mucorineae</taxon>
        <taxon>Mucoraceae</taxon>
        <taxon>Mucor</taxon>
    </lineage>
</organism>
<dbReference type="Proteomes" id="UP000077051">
    <property type="component" value="Unassembled WGS sequence"/>
</dbReference>
<reference evidence="2 3" key="1">
    <citation type="submission" date="2015-06" db="EMBL/GenBank/DDBJ databases">
        <title>Expansion of signal transduction pathways in fungi by whole-genome duplication.</title>
        <authorList>
            <consortium name="DOE Joint Genome Institute"/>
            <person name="Corrochano L.M."/>
            <person name="Kuo A."/>
            <person name="Marcet-Houben M."/>
            <person name="Polaino S."/>
            <person name="Salamov A."/>
            <person name="Villalobos J.M."/>
            <person name="Alvarez M.I."/>
            <person name="Avalos J."/>
            <person name="Benito E.P."/>
            <person name="Benoit I."/>
            <person name="Burger G."/>
            <person name="Camino L.P."/>
            <person name="Canovas D."/>
            <person name="Cerda-Olmedo E."/>
            <person name="Cheng J.-F."/>
            <person name="Dominguez A."/>
            <person name="Elias M."/>
            <person name="Eslava A.P."/>
            <person name="Glaser F."/>
            <person name="Grimwood J."/>
            <person name="Gutierrez G."/>
            <person name="Heitman J."/>
            <person name="Henrissat B."/>
            <person name="Iturriaga E.A."/>
            <person name="Lang B.F."/>
            <person name="Lavin J.L."/>
            <person name="Lee S."/>
            <person name="Li W."/>
            <person name="Lindquist E."/>
            <person name="Lopez-Garcia S."/>
            <person name="Luque E.M."/>
            <person name="Marcos A.T."/>
            <person name="Martin J."/>
            <person name="Mccluskey K."/>
            <person name="Medina H.R."/>
            <person name="Miralles-Duran A."/>
            <person name="Miyazaki A."/>
            <person name="Munoz-Torres E."/>
            <person name="Oguiza J.A."/>
            <person name="Ohm R."/>
            <person name="Olmedo M."/>
            <person name="Orejas M."/>
            <person name="Ortiz-Castellanos L."/>
            <person name="Pisabarro A.G."/>
            <person name="Rodriguez-Romero J."/>
            <person name="Ruiz-Herrera J."/>
            <person name="Ruiz-Vazquez R."/>
            <person name="Sanz C."/>
            <person name="Schackwitz W."/>
            <person name="Schmutz J."/>
            <person name="Shahriari M."/>
            <person name="Shelest E."/>
            <person name="Silva-Franco F."/>
            <person name="Soanes D."/>
            <person name="Syed K."/>
            <person name="Tagua V.G."/>
            <person name="Talbot N.J."/>
            <person name="Thon M."/>
            <person name="De Vries R.P."/>
            <person name="Wiebenga A."/>
            <person name="Yadav J.S."/>
            <person name="Braun E.L."/>
            <person name="Baker S."/>
            <person name="Garre V."/>
            <person name="Horwitz B."/>
            <person name="Torres-Martinez S."/>
            <person name="Idnurm A."/>
            <person name="Herrera-Estrella A."/>
            <person name="Gabaldon T."/>
            <person name="Grigoriev I.V."/>
        </authorList>
    </citation>
    <scope>NUCLEOTIDE SEQUENCE [LARGE SCALE GENOMIC DNA]</scope>
    <source>
        <strain evidence="2 3">CBS 277.49</strain>
    </source>
</reference>
<dbReference type="VEuPathDB" id="FungiDB:MUCCIDRAFT_113376"/>
<feature type="region of interest" description="Disordered" evidence="1">
    <location>
        <begin position="374"/>
        <end position="395"/>
    </location>
</feature>
<evidence type="ECO:0008006" key="4">
    <source>
        <dbReference type="Google" id="ProtNLM"/>
    </source>
</evidence>
<accession>A0A168IGA2</accession>
<comment type="caution">
    <text evidence="2">The sequence shown here is derived from an EMBL/GenBank/DDBJ whole genome shotgun (WGS) entry which is preliminary data.</text>
</comment>
<feature type="compositionally biased region" description="Low complexity" evidence="1">
    <location>
        <begin position="51"/>
        <end position="68"/>
    </location>
</feature>
<feature type="region of interest" description="Disordered" evidence="1">
    <location>
        <begin position="1"/>
        <end position="75"/>
    </location>
</feature>
<evidence type="ECO:0000313" key="2">
    <source>
        <dbReference type="EMBL" id="OAC99930.1"/>
    </source>
</evidence>
<feature type="compositionally biased region" description="Low complexity" evidence="1">
    <location>
        <begin position="12"/>
        <end position="28"/>
    </location>
</feature>
<name>A0A168IGA2_MUCCL</name>
<gene>
    <name evidence="2" type="ORF">MUCCIDRAFT_113376</name>
</gene>